<evidence type="ECO:0000313" key="7">
    <source>
        <dbReference type="Proteomes" id="UP000762676"/>
    </source>
</evidence>
<evidence type="ECO:0000256" key="2">
    <source>
        <dbReference type="ARBA" id="ARBA00008712"/>
    </source>
</evidence>
<keyword evidence="3" id="KW-0964">Secreted</keyword>
<dbReference type="Pfam" id="PF14704">
    <property type="entry name" value="DERM"/>
    <property type="match status" value="1"/>
</dbReference>
<evidence type="ECO:0000256" key="1">
    <source>
        <dbReference type="ARBA" id="ARBA00004613"/>
    </source>
</evidence>
<dbReference type="GO" id="GO:0031012">
    <property type="term" value="C:extracellular matrix"/>
    <property type="evidence" value="ECO:0007669"/>
    <property type="project" value="TreeGrafter"/>
</dbReference>
<organism evidence="6 7">
    <name type="scientific">Elysia marginata</name>
    <dbReference type="NCBI Taxonomy" id="1093978"/>
    <lineage>
        <taxon>Eukaryota</taxon>
        <taxon>Metazoa</taxon>
        <taxon>Spiralia</taxon>
        <taxon>Lophotrochozoa</taxon>
        <taxon>Mollusca</taxon>
        <taxon>Gastropoda</taxon>
        <taxon>Heterobranchia</taxon>
        <taxon>Euthyneura</taxon>
        <taxon>Panpulmonata</taxon>
        <taxon>Sacoglossa</taxon>
        <taxon>Placobranchoidea</taxon>
        <taxon>Plakobranchidae</taxon>
        <taxon>Elysia</taxon>
    </lineage>
</organism>
<proteinExistence type="inferred from homology"/>
<evidence type="ECO:0000256" key="4">
    <source>
        <dbReference type="ARBA" id="ARBA00023157"/>
    </source>
</evidence>
<sequence>MSRFQSPTSVLVLLVAFYSTAVSGAYVNTWDQQFQYECPEGEVLRSVLSVHSDTAEDRRWMFTCGAAPSGASPSFCRWTSDYVNNWDEPINFMCPADFVLTGVSSYHSNAAEDRRMKFKCCKDAAYKTASCSLTPYLNNWDSLLTYNVAFSKVLVGWFSVHSNGAEDRRHKMLVCRYNHVN</sequence>
<gene>
    <name evidence="6" type="ORF">ElyMa_004412300</name>
</gene>
<dbReference type="Proteomes" id="UP000762676">
    <property type="component" value="Unassembled WGS sequence"/>
</dbReference>
<name>A0AAV4HBF8_9GAST</name>
<comment type="caution">
    <text evidence="6">The sequence shown here is derived from an EMBL/GenBank/DDBJ whole genome shotgun (WGS) entry which is preliminary data.</text>
</comment>
<feature type="signal peptide" evidence="5">
    <location>
        <begin position="1"/>
        <end position="24"/>
    </location>
</feature>
<dbReference type="PANTHER" id="PTHR15040">
    <property type="entry name" value="DERMATOPONTIN-RELATED"/>
    <property type="match status" value="1"/>
</dbReference>
<evidence type="ECO:0000313" key="6">
    <source>
        <dbReference type="EMBL" id="GFR94765.1"/>
    </source>
</evidence>
<reference evidence="6 7" key="1">
    <citation type="journal article" date="2021" name="Elife">
        <title>Chloroplast acquisition without the gene transfer in kleptoplastic sea slugs, Plakobranchus ocellatus.</title>
        <authorList>
            <person name="Maeda T."/>
            <person name="Takahashi S."/>
            <person name="Yoshida T."/>
            <person name="Shimamura S."/>
            <person name="Takaki Y."/>
            <person name="Nagai Y."/>
            <person name="Toyoda A."/>
            <person name="Suzuki Y."/>
            <person name="Arimoto A."/>
            <person name="Ishii H."/>
            <person name="Satoh N."/>
            <person name="Nishiyama T."/>
            <person name="Hasebe M."/>
            <person name="Maruyama T."/>
            <person name="Minagawa J."/>
            <person name="Obokata J."/>
            <person name="Shigenobu S."/>
        </authorList>
    </citation>
    <scope>NUCLEOTIDE SEQUENCE [LARGE SCALE GENOMIC DNA]</scope>
</reference>
<keyword evidence="5" id="KW-0732">Signal</keyword>
<accession>A0AAV4HBF8</accession>
<evidence type="ECO:0000256" key="5">
    <source>
        <dbReference type="SAM" id="SignalP"/>
    </source>
</evidence>
<keyword evidence="7" id="KW-1185">Reference proteome</keyword>
<dbReference type="PANTHER" id="PTHR15040:SF1">
    <property type="entry name" value="DERMATOPONTIN-LIKE ISOFORM X1"/>
    <property type="match status" value="1"/>
</dbReference>
<dbReference type="EMBL" id="BMAT01008896">
    <property type="protein sequence ID" value="GFR94765.1"/>
    <property type="molecule type" value="Genomic_DNA"/>
</dbReference>
<dbReference type="InterPro" id="IPR026645">
    <property type="entry name" value="Dermatopontin"/>
</dbReference>
<comment type="subcellular location">
    <subcellularLocation>
        <location evidence="1">Secreted</location>
    </subcellularLocation>
</comment>
<dbReference type="GO" id="GO:0005615">
    <property type="term" value="C:extracellular space"/>
    <property type="evidence" value="ECO:0007669"/>
    <property type="project" value="TreeGrafter"/>
</dbReference>
<evidence type="ECO:0000256" key="3">
    <source>
        <dbReference type="ARBA" id="ARBA00022525"/>
    </source>
</evidence>
<dbReference type="GO" id="GO:0030199">
    <property type="term" value="P:collagen fibril organization"/>
    <property type="evidence" value="ECO:0007669"/>
    <property type="project" value="TreeGrafter"/>
</dbReference>
<keyword evidence="4" id="KW-1015">Disulfide bond</keyword>
<feature type="chain" id="PRO_5043708179" evidence="5">
    <location>
        <begin position="25"/>
        <end position="181"/>
    </location>
</feature>
<dbReference type="AlphaFoldDB" id="A0AAV4HBF8"/>
<comment type="similarity">
    <text evidence="2">Belongs to the dermatopontin family.</text>
</comment>
<protein>
    <submittedName>
        <fullName evidence="6">Hemagglutinin/amebocyte aggregation factor</fullName>
    </submittedName>
</protein>